<dbReference type="HOGENOM" id="CLU_055491_6_2_6"/>
<proteinExistence type="inferred from homology"/>
<dbReference type="GO" id="GO:0046872">
    <property type="term" value="F:metal ion binding"/>
    <property type="evidence" value="ECO:0007669"/>
    <property type="project" value="UniProtKB-KW"/>
</dbReference>
<protein>
    <submittedName>
        <fullName evidence="6">Glutathione-dependent formaldehyde-activating, GFA</fullName>
    </submittedName>
</protein>
<dbReference type="PANTHER" id="PTHR33337">
    <property type="entry name" value="GFA DOMAIN-CONTAINING PROTEIN"/>
    <property type="match status" value="1"/>
</dbReference>
<evidence type="ECO:0000313" key="7">
    <source>
        <dbReference type="Proteomes" id="UP000004699"/>
    </source>
</evidence>
<keyword evidence="2" id="KW-0479">Metal-binding</keyword>
<dbReference type="Proteomes" id="UP000004699">
    <property type="component" value="Unassembled WGS sequence"/>
</dbReference>
<reference evidence="7" key="1">
    <citation type="journal article" date="2013" name="BMC Microbiol.">
        <title>Taxonomy and evolution of bacteriochlorophyll a-containing members of the OM60/NOR5 clade of marine gammaproteobacteria: description of Luminiphilus syltensis gen. nov., sp. nov., reclassification of Haliea rubra as Pseudohaliea rubra gen. nov., comb. nov., and emendation of Chromatocurvus halotolerans.</title>
        <authorList>
            <person name="Spring S."/>
            <person name="Riedel T."/>
            <person name="Sproer C."/>
            <person name="Yan S."/>
            <person name="Harder J."/>
            <person name="Fuchs B.M."/>
        </authorList>
    </citation>
    <scope>NUCLEOTIDE SEQUENCE [LARGE SCALE GENOMIC DNA]</scope>
    <source>
        <strain evidence="7">NOR51-B</strain>
    </source>
</reference>
<sequence length="135" mass="14484">MITGSCLCGEVSYQLDETQAKSALHCHCRDCQKVTGSGKATVVFLPDDAISIEGSYSRYFKIGTDGSHVHRGFCPSCGSQLFTFVEEMPGAVFVKAGTMDDASWVNVEASCWSGSANPWSPLDTKIPHFEGNPPG</sequence>
<dbReference type="eggNOG" id="COG3791">
    <property type="taxonomic scope" value="Bacteria"/>
</dbReference>
<evidence type="ECO:0000256" key="2">
    <source>
        <dbReference type="ARBA" id="ARBA00022723"/>
    </source>
</evidence>
<dbReference type="SUPFAM" id="SSF51316">
    <property type="entry name" value="Mss4-like"/>
    <property type="match status" value="1"/>
</dbReference>
<keyword evidence="4" id="KW-0456">Lyase</keyword>
<name>B8KXI0_9GAMM</name>
<dbReference type="OrthoDB" id="9786619at2"/>
<dbReference type="EMBL" id="DS999411">
    <property type="protein sequence ID" value="EED36610.1"/>
    <property type="molecule type" value="Genomic_DNA"/>
</dbReference>
<evidence type="ECO:0000256" key="3">
    <source>
        <dbReference type="ARBA" id="ARBA00022833"/>
    </source>
</evidence>
<gene>
    <name evidence="6" type="ORF">NOR51B_2562</name>
</gene>
<dbReference type="Pfam" id="PF04828">
    <property type="entry name" value="GFA"/>
    <property type="match status" value="1"/>
</dbReference>
<dbReference type="InterPro" id="IPR006913">
    <property type="entry name" value="CENP-V/GFA"/>
</dbReference>
<dbReference type="AlphaFoldDB" id="B8KXI0"/>
<evidence type="ECO:0000256" key="1">
    <source>
        <dbReference type="ARBA" id="ARBA00005495"/>
    </source>
</evidence>
<dbReference type="PROSITE" id="PS51891">
    <property type="entry name" value="CENP_V_GFA"/>
    <property type="match status" value="1"/>
</dbReference>
<keyword evidence="3" id="KW-0862">Zinc</keyword>
<evidence type="ECO:0000313" key="6">
    <source>
        <dbReference type="EMBL" id="EED36610.1"/>
    </source>
</evidence>
<evidence type="ECO:0000256" key="4">
    <source>
        <dbReference type="ARBA" id="ARBA00023239"/>
    </source>
</evidence>
<accession>B8KXI0</accession>
<dbReference type="GO" id="GO:0016846">
    <property type="term" value="F:carbon-sulfur lyase activity"/>
    <property type="evidence" value="ECO:0007669"/>
    <property type="project" value="InterPro"/>
</dbReference>
<dbReference type="Gene3D" id="3.90.1590.10">
    <property type="entry name" value="glutathione-dependent formaldehyde- activating enzyme (gfa)"/>
    <property type="match status" value="1"/>
</dbReference>
<organism evidence="6 7">
    <name type="scientific">Luminiphilus syltensis NOR5-1B</name>
    <dbReference type="NCBI Taxonomy" id="565045"/>
    <lineage>
        <taxon>Bacteria</taxon>
        <taxon>Pseudomonadati</taxon>
        <taxon>Pseudomonadota</taxon>
        <taxon>Gammaproteobacteria</taxon>
        <taxon>Cellvibrionales</taxon>
        <taxon>Halieaceae</taxon>
        <taxon>Luminiphilus</taxon>
    </lineage>
</organism>
<dbReference type="PANTHER" id="PTHR33337:SF40">
    <property type="entry name" value="CENP-V_GFA DOMAIN-CONTAINING PROTEIN-RELATED"/>
    <property type="match status" value="1"/>
</dbReference>
<feature type="domain" description="CENP-V/GFA" evidence="5">
    <location>
        <begin position="2"/>
        <end position="120"/>
    </location>
</feature>
<keyword evidence="7" id="KW-1185">Reference proteome</keyword>
<dbReference type="STRING" id="565045.NOR51B_2562"/>
<dbReference type="InterPro" id="IPR011057">
    <property type="entry name" value="Mss4-like_sf"/>
</dbReference>
<comment type="similarity">
    <text evidence="1">Belongs to the Gfa family.</text>
</comment>
<dbReference type="RefSeq" id="WP_009021353.1">
    <property type="nucleotide sequence ID" value="NZ_DS999411.1"/>
</dbReference>
<evidence type="ECO:0000259" key="5">
    <source>
        <dbReference type="PROSITE" id="PS51891"/>
    </source>
</evidence>